<dbReference type="InterPro" id="IPR033138">
    <property type="entry name" value="Cu_oxidase_CS"/>
</dbReference>
<dbReference type="CDD" id="cd13877">
    <property type="entry name" value="CuRO_2_Fet3p_like"/>
    <property type="match status" value="1"/>
</dbReference>
<keyword evidence="3" id="KW-0813">Transport</keyword>
<dbReference type="InterPro" id="IPR011706">
    <property type="entry name" value="Cu-oxidase_C"/>
</dbReference>
<gene>
    <name evidence="11" type="ORF">BRENAR_LOCUS3297</name>
</gene>
<dbReference type="InterPro" id="IPR001117">
    <property type="entry name" value="Cu-oxidase_2nd"/>
</dbReference>
<evidence type="ECO:0000256" key="4">
    <source>
        <dbReference type="ARBA" id="ARBA00022723"/>
    </source>
</evidence>
<dbReference type="Pfam" id="PF07732">
    <property type="entry name" value="Cu-oxidase_3"/>
    <property type="match status" value="1"/>
</dbReference>
<keyword evidence="4" id="KW-0479">Metal-binding</keyword>
<evidence type="ECO:0000256" key="2">
    <source>
        <dbReference type="ARBA" id="ARBA00010609"/>
    </source>
</evidence>
<evidence type="ECO:0000259" key="10">
    <source>
        <dbReference type="Pfam" id="PF07732"/>
    </source>
</evidence>
<evidence type="ECO:0000259" key="8">
    <source>
        <dbReference type="Pfam" id="PF00394"/>
    </source>
</evidence>
<dbReference type="OrthoDB" id="2121828at2759"/>
<dbReference type="Pfam" id="PF07731">
    <property type="entry name" value="Cu-oxidase_2"/>
    <property type="match status" value="1"/>
</dbReference>
<evidence type="ECO:0000256" key="3">
    <source>
        <dbReference type="ARBA" id="ARBA00022496"/>
    </source>
</evidence>
<accession>A0A448YNV9</accession>
<sequence length="553" mass="62759">MDGAVGVTQCPIPPGQTFLYDFTVEQSGTYWYHSHSGGQYSDGLRSLVIVHDPEMESKYAFDKQVYLSVSDWYHQTSDVLEKRQLTRYNPTGAEPVPDSSLFNDTKNVTLGVEPETTYLVRIANVGVMVSQYLFIEDHEFDIIEVDGVYTKPAKAKMVYLGVGQRVSILLRTKKLSEVAKKFCIVQSFDTSMLDVVPKKLEVTSINYLSYDDDLPKSIPSKEFYDIESYEAFDDFNLRPIDGQPLLPEPDHVLKLNLHMENLGDGVNYAFFNNLTYVAPKVPTMLTAITAPEDLVMNSKIYGDNTNALILNFGEIVDLVIDNDDSNKHPLHVHGHKYQVVTRSPEYETPHHFSYDNATFPEHPCVRDTVMVNTYGNTVIRFKADNPGVWFFHCHLDFHLEQGLAVVLVEAPDMIREFIDYDSLSESYLASCRGSNTATRGNAAANAEDWLDLSGQNTQPNDLPEGFTTKGYIAMAVCILSALWGLWEIAVYGMDDLKHSFQDNLDHEKLVVKDLIIQLTRESEMMNLESRRRKKMDQMLEELKELDGKFEGLQ</sequence>
<evidence type="ECO:0000313" key="11">
    <source>
        <dbReference type="EMBL" id="VEU22566.1"/>
    </source>
</evidence>
<dbReference type="PANTHER" id="PTHR11709:SF361">
    <property type="entry name" value="IRON TRANSPORT MULTICOPPER OXIDASE FET3"/>
    <property type="match status" value="1"/>
</dbReference>
<evidence type="ECO:0000256" key="7">
    <source>
        <dbReference type="ARBA" id="ARBA00023008"/>
    </source>
</evidence>
<comment type="cofactor">
    <cofactor evidence="1">
        <name>Cu cation</name>
        <dbReference type="ChEBI" id="CHEBI:23378"/>
    </cofactor>
</comment>
<dbReference type="PROSITE" id="PS00079">
    <property type="entry name" value="MULTICOPPER_OXIDASE1"/>
    <property type="match status" value="2"/>
</dbReference>
<reference evidence="11 12" key="1">
    <citation type="submission" date="2018-12" db="EMBL/GenBank/DDBJ databases">
        <authorList>
            <person name="Tiukova I."/>
            <person name="Dainat J."/>
        </authorList>
    </citation>
    <scope>NUCLEOTIDE SEQUENCE [LARGE SCALE GENOMIC DNA]</scope>
</reference>
<dbReference type="Gene3D" id="2.60.40.420">
    <property type="entry name" value="Cupredoxins - blue copper proteins"/>
    <property type="match status" value="3"/>
</dbReference>
<dbReference type="InParanoid" id="A0A448YNV9"/>
<dbReference type="SUPFAM" id="SSF49503">
    <property type="entry name" value="Cupredoxins"/>
    <property type="match status" value="3"/>
</dbReference>
<proteinExistence type="inferred from homology"/>
<keyword evidence="6" id="KW-0560">Oxidoreductase</keyword>
<feature type="domain" description="Plastocyanin-like" evidence="10">
    <location>
        <begin position="1"/>
        <end position="54"/>
    </location>
</feature>
<evidence type="ECO:0000256" key="1">
    <source>
        <dbReference type="ARBA" id="ARBA00001935"/>
    </source>
</evidence>
<feature type="domain" description="Plastocyanin-like" evidence="9">
    <location>
        <begin position="277"/>
        <end position="412"/>
    </location>
</feature>
<dbReference type="InterPro" id="IPR008972">
    <property type="entry name" value="Cupredoxin"/>
</dbReference>
<organism evidence="11 12">
    <name type="scientific">Brettanomyces naardenensis</name>
    <name type="common">Yeast</name>
    <dbReference type="NCBI Taxonomy" id="13370"/>
    <lineage>
        <taxon>Eukaryota</taxon>
        <taxon>Fungi</taxon>
        <taxon>Dikarya</taxon>
        <taxon>Ascomycota</taxon>
        <taxon>Saccharomycotina</taxon>
        <taxon>Pichiomycetes</taxon>
        <taxon>Pichiales</taxon>
        <taxon>Pichiaceae</taxon>
        <taxon>Brettanomyces</taxon>
    </lineage>
</organism>
<keyword evidence="3" id="KW-0406">Ion transport</keyword>
<evidence type="ECO:0000256" key="6">
    <source>
        <dbReference type="ARBA" id="ARBA00023002"/>
    </source>
</evidence>
<dbReference type="AlphaFoldDB" id="A0A448YNV9"/>
<name>A0A448YNV9_BRENA</name>
<evidence type="ECO:0000313" key="12">
    <source>
        <dbReference type="Proteomes" id="UP000290900"/>
    </source>
</evidence>
<dbReference type="InterPro" id="IPR045087">
    <property type="entry name" value="Cu-oxidase_fam"/>
</dbReference>
<dbReference type="PANTHER" id="PTHR11709">
    <property type="entry name" value="MULTI-COPPER OXIDASE"/>
    <property type="match status" value="1"/>
</dbReference>
<dbReference type="InterPro" id="IPR044130">
    <property type="entry name" value="CuRO_2_Fet3-like"/>
</dbReference>
<keyword evidence="7" id="KW-0186">Copper</keyword>
<dbReference type="InterPro" id="IPR011707">
    <property type="entry name" value="Cu-oxidase-like_N"/>
</dbReference>
<dbReference type="GO" id="GO:0033215">
    <property type="term" value="P:reductive iron assimilation"/>
    <property type="evidence" value="ECO:0007669"/>
    <property type="project" value="TreeGrafter"/>
</dbReference>
<protein>
    <submittedName>
        <fullName evidence="11">DEKNAAC103352</fullName>
    </submittedName>
</protein>
<keyword evidence="12" id="KW-1185">Reference proteome</keyword>
<dbReference type="STRING" id="13370.A0A448YNV9"/>
<dbReference type="GO" id="GO:0005507">
    <property type="term" value="F:copper ion binding"/>
    <property type="evidence" value="ECO:0007669"/>
    <property type="project" value="InterPro"/>
</dbReference>
<evidence type="ECO:0000256" key="5">
    <source>
        <dbReference type="ARBA" id="ARBA00022729"/>
    </source>
</evidence>
<evidence type="ECO:0000259" key="9">
    <source>
        <dbReference type="Pfam" id="PF07731"/>
    </source>
</evidence>
<keyword evidence="5" id="KW-0732">Signal</keyword>
<dbReference type="GO" id="GO:0033573">
    <property type="term" value="C:high-affinity iron permease complex"/>
    <property type="evidence" value="ECO:0007669"/>
    <property type="project" value="TreeGrafter"/>
</dbReference>
<dbReference type="EMBL" id="CAACVR010000023">
    <property type="protein sequence ID" value="VEU22566.1"/>
    <property type="molecule type" value="Genomic_DNA"/>
</dbReference>
<dbReference type="Pfam" id="PF00394">
    <property type="entry name" value="Cu-oxidase"/>
    <property type="match status" value="1"/>
</dbReference>
<feature type="domain" description="Plastocyanin-like" evidence="8">
    <location>
        <begin position="64"/>
        <end position="207"/>
    </location>
</feature>
<dbReference type="GO" id="GO:0004322">
    <property type="term" value="F:ferroxidase activity"/>
    <property type="evidence" value="ECO:0007669"/>
    <property type="project" value="TreeGrafter"/>
</dbReference>
<dbReference type="Proteomes" id="UP000290900">
    <property type="component" value="Unassembled WGS sequence"/>
</dbReference>
<keyword evidence="3" id="KW-0410">Iron transport</keyword>
<dbReference type="PROSITE" id="PS00080">
    <property type="entry name" value="MULTICOPPER_OXIDASE2"/>
    <property type="match status" value="1"/>
</dbReference>
<dbReference type="InterPro" id="IPR002355">
    <property type="entry name" value="Cu_oxidase_Cu_BS"/>
</dbReference>
<comment type="similarity">
    <text evidence="2">Belongs to the multicopper oxidase family.</text>
</comment>
<dbReference type="CDD" id="cd13899">
    <property type="entry name" value="CuRO_3_Fet3p"/>
    <property type="match status" value="1"/>
</dbReference>
<keyword evidence="3" id="KW-0408">Iron</keyword>
<dbReference type="GO" id="GO:0010106">
    <property type="term" value="P:cellular response to iron ion starvation"/>
    <property type="evidence" value="ECO:0007669"/>
    <property type="project" value="TreeGrafter"/>
</dbReference>